<dbReference type="GO" id="GO:0008360">
    <property type="term" value="P:regulation of cell shape"/>
    <property type="evidence" value="ECO:0007669"/>
    <property type="project" value="UniProtKB-KW"/>
</dbReference>
<keyword evidence="21" id="KW-0961">Cell wall biogenesis/degradation</keyword>
<evidence type="ECO:0000256" key="17">
    <source>
        <dbReference type="ARBA" id="ARBA00022989"/>
    </source>
</evidence>
<evidence type="ECO:0000256" key="16">
    <source>
        <dbReference type="ARBA" id="ARBA00022984"/>
    </source>
</evidence>
<dbReference type="Pfam" id="PF00912">
    <property type="entry name" value="Transgly"/>
    <property type="match status" value="1"/>
</dbReference>
<dbReference type="Pfam" id="PF00905">
    <property type="entry name" value="Transpeptidase"/>
    <property type="match status" value="1"/>
</dbReference>
<evidence type="ECO:0000256" key="3">
    <source>
        <dbReference type="ARBA" id="ARBA00004752"/>
    </source>
</evidence>
<gene>
    <name evidence="29" type="ORF">H9Q78_10375</name>
</gene>
<dbReference type="GO" id="GO:0046677">
    <property type="term" value="P:response to antibiotic"/>
    <property type="evidence" value="ECO:0007669"/>
    <property type="project" value="UniProtKB-KW"/>
</dbReference>
<reference evidence="29 30" key="1">
    <citation type="submission" date="2020-08" db="EMBL/GenBank/DDBJ databases">
        <authorList>
            <person name="Liu C."/>
            <person name="Sun Q."/>
        </authorList>
    </citation>
    <scope>NUCLEOTIDE SEQUENCE [LARGE SCALE GENOMIC DNA]</scope>
    <source>
        <strain evidence="29 30">NSJ-38</strain>
    </source>
</reference>
<comment type="subcellular location">
    <subcellularLocation>
        <location evidence="2">Cell membrane</location>
        <topology evidence="2">Single-pass type II membrane protein</topology>
    </subcellularLocation>
</comment>
<evidence type="ECO:0000256" key="7">
    <source>
        <dbReference type="ARBA" id="ARBA00018638"/>
    </source>
</evidence>
<comment type="catalytic activity">
    <reaction evidence="22">
        <text>Preferential cleavage: (Ac)2-L-Lys-D-Ala-|-D-Ala. Also transpeptidation of peptidyl-alanyl moieties that are N-acyl substituents of D-alanine.</text>
        <dbReference type="EC" id="3.4.16.4"/>
    </reaction>
</comment>
<organism evidence="29 30">
    <name type="scientific">Qiania dongpingensis</name>
    <dbReference type="NCBI Taxonomy" id="2763669"/>
    <lineage>
        <taxon>Bacteria</taxon>
        <taxon>Bacillati</taxon>
        <taxon>Bacillota</taxon>
        <taxon>Clostridia</taxon>
        <taxon>Lachnospirales</taxon>
        <taxon>Lachnospiraceae</taxon>
        <taxon>Qiania</taxon>
    </lineage>
</organism>
<evidence type="ECO:0000256" key="22">
    <source>
        <dbReference type="ARBA" id="ARBA00034000"/>
    </source>
</evidence>
<dbReference type="InterPro" id="IPR001264">
    <property type="entry name" value="Glyco_trans_51"/>
</dbReference>
<dbReference type="FunFam" id="1.10.3810.10:FF:000001">
    <property type="entry name" value="Penicillin-binding protein 1A"/>
    <property type="match status" value="1"/>
</dbReference>
<dbReference type="InterPro" id="IPR001460">
    <property type="entry name" value="PCN-bd_Tpept"/>
</dbReference>
<evidence type="ECO:0000256" key="24">
    <source>
        <dbReference type="ARBA" id="ARBA00049902"/>
    </source>
</evidence>
<evidence type="ECO:0000256" key="19">
    <source>
        <dbReference type="ARBA" id="ARBA00023251"/>
    </source>
</evidence>
<evidence type="ECO:0000313" key="29">
    <source>
        <dbReference type="EMBL" id="QNM04850.1"/>
    </source>
</evidence>
<evidence type="ECO:0000256" key="14">
    <source>
        <dbReference type="ARBA" id="ARBA00022960"/>
    </source>
</evidence>
<keyword evidence="20" id="KW-0511">Multifunctional enzyme</keyword>
<feature type="domain" description="Glycosyl transferase family 51" evidence="28">
    <location>
        <begin position="82"/>
        <end position="264"/>
    </location>
</feature>
<evidence type="ECO:0000259" key="27">
    <source>
        <dbReference type="Pfam" id="PF00905"/>
    </source>
</evidence>
<keyword evidence="10" id="KW-0328">Glycosyltransferase</keyword>
<keyword evidence="16" id="KW-0573">Peptidoglycan synthesis</keyword>
<evidence type="ECO:0000313" key="30">
    <source>
        <dbReference type="Proteomes" id="UP000515823"/>
    </source>
</evidence>
<comment type="function">
    <text evidence="1">Cell wall formation. Synthesis of cross-linked peptidoglycan from the lipid intermediates. The enzyme has a penicillin-insensitive transglycosylase N-terminal domain (formation of linear glycan strands) and a penicillin-sensitive transpeptidase C-terminal domain (cross-linking of the peptide subunits).</text>
</comment>
<dbReference type="GO" id="GO:0005886">
    <property type="term" value="C:plasma membrane"/>
    <property type="evidence" value="ECO:0007669"/>
    <property type="project" value="UniProtKB-SubCell"/>
</dbReference>
<keyword evidence="19" id="KW-0046">Antibiotic resistance</keyword>
<evidence type="ECO:0000256" key="25">
    <source>
        <dbReference type="ARBA" id="ARBA00060592"/>
    </source>
</evidence>
<dbReference type="GO" id="GO:0006508">
    <property type="term" value="P:proteolysis"/>
    <property type="evidence" value="ECO:0007669"/>
    <property type="project" value="UniProtKB-KW"/>
</dbReference>
<dbReference type="InterPro" id="IPR036950">
    <property type="entry name" value="PBP_transglycosylase"/>
</dbReference>
<dbReference type="GO" id="GO:0008658">
    <property type="term" value="F:penicillin binding"/>
    <property type="evidence" value="ECO:0007669"/>
    <property type="project" value="InterPro"/>
</dbReference>
<evidence type="ECO:0000256" key="15">
    <source>
        <dbReference type="ARBA" id="ARBA00022968"/>
    </source>
</evidence>
<keyword evidence="12" id="KW-0812">Transmembrane</keyword>
<feature type="region of interest" description="Disordered" evidence="26">
    <location>
        <begin position="865"/>
        <end position="910"/>
    </location>
</feature>
<evidence type="ECO:0000256" key="5">
    <source>
        <dbReference type="ARBA" id="ARBA00007739"/>
    </source>
</evidence>
<evidence type="ECO:0000256" key="2">
    <source>
        <dbReference type="ARBA" id="ARBA00004401"/>
    </source>
</evidence>
<comment type="catalytic activity">
    <reaction evidence="24">
        <text>[GlcNAc-(1-&gt;4)-Mur2Ac(oyl-L-Ala-gamma-D-Glu-L-Lys-D-Ala-D-Ala)](n)-di-trans,octa-cis-undecaprenyl diphosphate + beta-D-GlcNAc-(1-&gt;4)-Mur2Ac(oyl-L-Ala-gamma-D-Glu-L-Lys-D-Ala-D-Ala)-di-trans,octa-cis-undecaprenyl diphosphate = [GlcNAc-(1-&gt;4)-Mur2Ac(oyl-L-Ala-gamma-D-Glu-L-Lys-D-Ala-D-Ala)](n+1)-di-trans,octa-cis-undecaprenyl diphosphate + di-trans,octa-cis-undecaprenyl diphosphate + H(+)</text>
        <dbReference type="Rhea" id="RHEA:23708"/>
        <dbReference type="Rhea" id="RHEA-COMP:9602"/>
        <dbReference type="Rhea" id="RHEA-COMP:9603"/>
        <dbReference type="ChEBI" id="CHEBI:15378"/>
        <dbReference type="ChEBI" id="CHEBI:58405"/>
        <dbReference type="ChEBI" id="CHEBI:60033"/>
        <dbReference type="ChEBI" id="CHEBI:78435"/>
        <dbReference type="EC" id="2.4.99.28"/>
    </reaction>
</comment>
<keyword evidence="17" id="KW-1133">Transmembrane helix</keyword>
<dbReference type="EC" id="3.4.16.4" evidence="6"/>
<dbReference type="KEGG" id="qdo:H9Q78_10375"/>
<comment type="similarity">
    <text evidence="4">In the C-terminal section; belongs to the transpeptidase family.</text>
</comment>
<evidence type="ECO:0000256" key="13">
    <source>
        <dbReference type="ARBA" id="ARBA00022801"/>
    </source>
</evidence>
<evidence type="ECO:0000256" key="6">
    <source>
        <dbReference type="ARBA" id="ARBA00012448"/>
    </source>
</evidence>
<dbReference type="EC" id="2.4.99.28" evidence="23"/>
<name>A0A7G9G218_9FIRM</name>
<evidence type="ECO:0000256" key="20">
    <source>
        <dbReference type="ARBA" id="ARBA00023268"/>
    </source>
</evidence>
<dbReference type="RefSeq" id="WP_249301572.1">
    <property type="nucleotide sequence ID" value="NZ_CP060634.1"/>
</dbReference>
<dbReference type="SUPFAM" id="SSF56601">
    <property type="entry name" value="beta-lactamase/transpeptidase-like"/>
    <property type="match status" value="1"/>
</dbReference>
<evidence type="ECO:0000256" key="12">
    <source>
        <dbReference type="ARBA" id="ARBA00022692"/>
    </source>
</evidence>
<dbReference type="GO" id="GO:0009002">
    <property type="term" value="F:serine-type D-Ala-D-Ala carboxypeptidase activity"/>
    <property type="evidence" value="ECO:0007669"/>
    <property type="project" value="UniProtKB-EC"/>
</dbReference>
<evidence type="ECO:0000256" key="1">
    <source>
        <dbReference type="ARBA" id="ARBA00002624"/>
    </source>
</evidence>
<evidence type="ECO:0000256" key="10">
    <source>
        <dbReference type="ARBA" id="ARBA00022676"/>
    </source>
</evidence>
<keyword evidence="30" id="KW-1185">Reference proteome</keyword>
<dbReference type="InterPro" id="IPR023346">
    <property type="entry name" value="Lysozyme-like_dom_sf"/>
</dbReference>
<keyword evidence="14" id="KW-0133">Cell shape</keyword>
<dbReference type="Proteomes" id="UP000515823">
    <property type="component" value="Chromosome"/>
</dbReference>
<dbReference type="GO" id="GO:0009252">
    <property type="term" value="P:peptidoglycan biosynthetic process"/>
    <property type="evidence" value="ECO:0007669"/>
    <property type="project" value="UniProtKB-UniPathway"/>
</dbReference>
<sequence length="910" mass="99345">MNYGKNGLKEQIRSASAKSGRKKTRAAVIMFKILLAGILSLFVIAVSTGAGMFRGILKNAPDLNTLDMSPDASATIIYDADGKEIQTLVMAGSNRQPVEYSEIPQNLINAFVAIEDSRFWTHNGVDVKGMARAVLSGLTTGDFDQGASTITQQLIKNVAFNGGAEKSFGAKVKRKIQEQYLAIQLEKTMDKKIILQNYLNTINLGANTLGVEAASERYFGKSVSELNLSECAVIAAITQNPTRYNPITNPDENVKRRNIVLEDMFEQGYITQEELRAAETDDVYVLIQEVDAAKSNESSVYSYFVDETIVQALSDLQEKAGYSETEARNLLYSGGLKIYTTQDSDLQKIVDEEISDPSNYSSAIQYSFSYRLSITHKDGSTDNYSEANIKSYLREKNGAAVKLIFDTEDEIRQYVQEFRSTVVSPEDMVQGERLDITLQPQGSCVLMEQNTGYVKAISGGRGEKTTSLSLNRATDSLRQPGSTFKVLTAFAPALDSSGATLGTVYYDSPYTLGDKTFSNWWQSGYVGYANIRDGITYSMNIVALRTMMNTVTPQLGYQYALDFGITSLVESEKNIDTGEVSTDIGPSLCLGGITHGVSNLELTSAYAAIANKGVYTKPVYYTKILDSNGKILVDNGPETHTVIKESTAWLLTSAMEDVCETSYLYGRTDIRSSAPQAKVEGLPTAGKSGTTTASNDVWFVGYTPYYTLGLWQGYDENSPMSTGEDVKYMWHKIMSRACEELPEKSFPDMPGNIEQVTICRKSGKLAVPGICDQDPAGDMTYTEYFAKGTAPTEVCDHHVKVTVCSLSGSLATEFCPDSLKQTRIYRVLTGDASGVTDDSAYLLPDALKNSTCYIHTGHAFPFMNGENGTDNSLLDPGNELDDTTPESSSSEDSSESNIGPPGVLNSTLGN</sequence>
<comment type="similarity">
    <text evidence="5">In the N-terminal section; belongs to the glycosyltransferase 51 family.</text>
</comment>
<evidence type="ECO:0000256" key="8">
    <source>
        <dbReference type="ARBA" id="ARBA00022645"/>
    </source>
</evidence>
<evidence type="ECO:0000256" key="26">
    <source>
        <dbReference type="SAM" id="MobiDB-lite"/>
    </source>
</evidence>
<evidence type="ECO:0000259" key="28">
    <source>
        <dbReference type="Pfam" id="PF00912"/>
    </source>
</evidence>
<evidence type="ECO:0000256" key="23">
    <source>
        <dbReference type="ARBA" id="ARBA00044770"/>
    </source>
</evidence>
<evidence type="ECO:0000256" key="21">
    <source>
        <dbReference type="ARBA" id="ARBA00023316"/>
    </source>
</evidence>
<feature type="domain" description="Penicillin-binding protein transpeptidase" evidence="27">
    <location>
        <begin position="442"/>
        <end position="705"/>
    </location>
</feature>
<keyword evidence="11" id="KW-0808">Transferase</keyword>
<keyword evidence="18" id="KW-0472">Membrane</keyword>
<dbReference type="PANTHER" id="PTHR32282:SF33">
    <property type="entry name" value="PEPTIDOGLYCAN GLYCOSYLTRANSFERASE"/>
    <property type="match status" value="1"/>
</dbReference>
<evidence type="ECO:0000256" key="11">
    <source>
        <dbReference type="ARBA" id="ARBA00022679"/>
    </source>
</evidence>
<comment type="pathway">
    <text evidence="3">Cell wall biogenesis; peptidoglycan biosynthesis.</text>
</comment>
<accession>A0A7G9G218</accession>
<dbReference type="UniPathway" id="UPA00219"/>
<dbReference type="GO" id="GO:0071555">
    <property type="term" value="P:cell wall organization"/>
    <property type="evidence" value="ECO:0007669"/>
    <property type="project" value="UniProtKB-KW"/>
</dbReference>
<evidence type="ECO:0000256" key="4">
    <source>
        <dbReference type="ARBA" id="ARBA00007090"/>
    </source>
</evidence>
<dbReference type="EMBL" id="CP060634">
    <property type="protein sequence ID" value="QNM04850.1"/>
    <property type="molecule type" value="Genomic_DNA"/>
</dbReference>
<comment type="pathway">
    <text evidence="25">Glycan biosynthesis.</text>
</comment>
<keyword evidence="15" id="KW-0735">Signal-anchor</keyword>
<protein>
    <recommendedName>
        <fullName evidence="7">Penicillin-binding protein 1A</fullName>
        <ecNumber evidence="23">2.4.99.28</ecNumber>
        <ecNumber evidence="6">3.4.16.4</ecNumber>
    </recommendedName>
</protein>
<keyword evidence="8" id="KW-0121">Carboxypeptidase</keyword>
<dbReference type="AlphaFoldDB" id="A0A7G9G218"/>
<dbReference type="PANTHER" id="PTHR32282">
    <property type="entry name" value="BINDING PROTEIN TRANSPEPTIDASE, PUTATIVE-RELATED"/>
    <property type="match status" value="1"/>
</dbReference>
<dbReference type="Gene3D" id="1.10.3810.10">
    <property type="entry name" value="Biosynthetic peptidoglycan transglycosylase-like"/>
    <property type="match status" value="1"/>
</dbReference>
<proteinExistence type="inferred from homology"/>
<dbReference type="Gene3D" id="3.40.710.10">
    <property type="entry name" value="DD-peptidase/beta-lactamase superfamily"/>
    <property type="match status" value="1"/>
</dbReference>
<evidence type="ECO:0000256" key="9">
    <source>
        <dbReference type="ARBA" id="ARBA00022670"/>
    </source>
</evidence>
<dbReference type="SUPFAM" id="SSF53955">
    <property type="entry name" value="Lysozyme-like"/>
    <property type="match status" value="1"/>
</dbReference>
<dbReference type="InterPro" id="IPR012338">
    <property type="entry name" value="Beta-lactam/transpept-like"/>
</dbReference>
<dbReference type="GO" id="GO:0008955">
    <property type="term" value="F:peptidoglycan glycosyltransferase activity"/>
    <property type="evidence" value="ECO:0007669"/>
    <property type="project" value="UniProtKB-EC"/>
</dbReference>
<keyword evidence="13" id="KW-0378">Hydrolase</keyword>
<keyword evidence="9" id="KW-0645">Protease</keyword>
<evidence type="ECO:0000256" key="18">
    <source>
        <dbReference type="ARBA" id="ARBA00023136"/>
    </source>
</evidence>
<dbReference type="InterPro" id="IPR050396">
    <property type="entry name" value="Glycosyltr_51/Transpeptidase"/>
</dbReference>